<comment type="caution">
    <text evidence="2">The sequence shown here is derived from an EMBL/GenBank/DDBJ whole genome shotgun (WGS) entry which is preliminary data.</text>
</comment>
<dbReference type="RefSeq" id="WP_307593199.1">
    <property type="nucleotide sequence ID" value="NZ_JAUSRV010000004.1"/>
</dbReference>
<dbReference type="SUPFAM" id="SSF47336">
    <property type="entry name" value="ACP-like"/>
    <property type="match status" value="1"/>
</dbReference>
<dbReference type="InterPro" id="IPR036736">
    <property type="entry name" value="ACP-like_sf"/>
</dbReference>
<feature type="domain" description="Carrier" evidence="1">
    <location>
        <begin position="12"/>
        <end position="89"/>
    </location>
</feature>
<dbReference type="Gene3D" id="1.10.1200.10">
    <property type="entry name" value="ACP-like"/>
    <property type="match status" value="1"/>
</dbReference>
<dbReference type="InterPro" id="IPR009081">
    <property type="entry name" value="PP-bd_ACP"/>
</dbReference>
<protein>
    <submittedName>
        <fullName evidence="2">Acyl carrier protein</fullName>
    </submittedName>
</protein>
<evidence type="ECO:0000313" key="2">
    <source>
        <dbReference type="EMBL" id="MDP9970441.1"/>
    </source>
</evidence>
<dbReference type="Proteomes" id="UP001224845">
    <property type="component" value="Unassembled WGS sequence"/>
</dbReference>
<sequence>MSSSSSSSSSSSTVFNSIAAILVNQFDVARDAIAPGAALSELGLDSLSLMEFVFAVEDAFHLRLPEDRLDPREAGITLGHLCEAIEAQIDCKLDSPMAAQA</sequence>
<proteinExistence type="predicted"/>
<evidence type="ECO:0000259" key="1">
    <source>
        <dbReference type="PROSITE" id="PS50075"/>
    </source>
</evidence>
<name>A0AAW8EB18_VARPD</name>
<dbReference type="AlphaFoldDB" id="A0AAW8EB18"/>
<evidence type="ECO:0000313" key="3">
    <source>
        <dbReference type="Proteomes" id="UP001224845"/>
    </source>
</evidence>
<accession>A0AAW8EB18</accession>
<organism evidence="2 3">
    <name type="scientific">Variovorax paradoxus</name>
    <dbReference type="NCBI Taxonomy" id="34073"/>
    <lineage>
        <taxon>Bacteria</taxon>
        <taxon>Pseudomonadati</taxon>
        <taxon>Pseudomonadota</taxon>
        <taxon>Betaproteobacteria</taxon>
        <taxon>Burkholderiales</taxon>
        <taxon>Comamonadaceae</taxon>
        <taxon>Variovorax</taxon>
    </lineage>
</organism>
<dbReference type="Pfam" id="PF00550">
    <property type="entry name" value="PP-binding"/>
    <property type="match status" value="1"/>
</dbReference>
<dbReference type="PROSITE" id="PS50075">
    <property type="entry name" value="CARRIER"/>
    <property type="match status" value="1"/>
</dbReference>
<reference evidence="2" key="1">
    <citation type="submission" date="2023-07" db="EMBL/GenBank/DDBJ databases">
        <title>Sorghum-associated microbial communities from plants grown in Nebraska, USA.</title>
        <authorList>
            <person name="Schachtman D."/>
        </authorList>
    </citation>
    <scope>NUCLEOTIDE SEQUENCE</scope>
    <source>
        <strain evidence="2">DS3315</strain>
    </source>
</reference>
<dbReference type="EMBL" id="JAUSRV010000004">
    <property type="protein sequence ID" value="MDP9970441.1"/>
    <property type="molecule type" value="Genomic_DNA"/>
</dbReference>
<gene>
    <name evidence="2" type="ORF">J2W39_001674</name>
</gene>